<feature type="region of interest" description="Disordered" evidence="5">
    <location>
        <begin position="573"/>
        <end position="611"/>
    </location>
</feature>
<feature type="region of interest" description="Disordered" evidence="5">
    <location>
        <begin position="853"/>
        <end position="886"/>
    </location>
</feature>
<dbReference type="RefSeq" id="XP_058979196.1">
    <property type="nucleotide sequence ID" value="XM_059123213.1"/>
</dbReference>
<feature type="region of interest" description="Disordered" evidence="5">
    <location>
        <begin position="663"/>
        <end position="692"/>
    </location>
</feature>
<dbReference type="RefSeq" id="XP_058979198.1">
    <property type="nucleotide sequence ID" value="XM_059123215.1"/>
</dbReference>
<evidence type="ECO:0000313" key="17">
    <source>
        <dbReference type="RefSeq" id="XP_058979202.1"/>
    </source>
</evidence>
<evidence type="ECO:0000259" key="6">
    <source>
        <dbReference type="PROSITE" id="PS50001"/>
    </source>
</evidence>
<dbReference type="RefSeq" id="XP_058979199.1">
    <property type="nucleotide sequence ID" value="XM_059123216.1"/>
</dbReference>
<dbReference type="InterPro" id="IPR001849">
    <property type="entry name" value="PH_domain"/>
</dbReference>
<dbReference type="Gene3D" id="3.30.505.10">
    <property type="entry name" value="SH2 domain"/>
    <property type="match status" value="1"/>
</dbReference>
<dbReference type="GeneID" id="101895531"/>
<dbReference type="PANTHER" id="PTHR10872">
    <property type="entry name" value="SH2B ADAPTER PROTEIN"/>
    <property type="match status" value="1"/>
</dbReference>
<dbReference type="PRINTS" id="PR00401">
    <property type="entry name" value="SH2DOMAIN"/>
</dbReference>
<accession>A0ABM3V087</accession>
<evidence type="ECO:0000313" key="18">
    <source>
        <dbReference type="RefSeq" id="XP_058979203.1"/>
    </source>
</evidence>
<dbReference type="PROSITE" id="PS50001">
    <property type="entry name" value="SH2"/>
    <property type="match status" value="1"/>
</dbReference>
<evidence type="ECO:0000256" key="3">
    <source>
        <dbReference type="ARBA" id="ARBA00022999"/>
    </source>
</evidence>
<dbReference type="InterPro" id="IPR030523">
    <property type="entry name" value="SH2B"/>
</dbReference>
<dbReference type="SUPFAM" id="SSF109805">
    <property type="entry name" value="Phenylalanine zipper"/>
    <property type="match status" value="1"/>
</dbReference>
<dbReference type="Pfam" id="PF00017">
    <property type="entry name" value="SH2"/>
    <property type="match status" value="1"/>
</dbReference>
<evidence type="ECO:0000256" key="2">
    <source>
        <dbReference type="ARBA" id="ARBA00022553"/>
    </source>
</evidence>
<dbReference type="InterPro" id="IPR035057">
    <property type="entry name" value="SH2B1_SH2"/>
</dbReference>
<evidence type="ECO:0000313" key="10">
    <source>
        <dbReference type="RefSeq" id="XP_058979195.1"/>
    </source>
</evidence>
<evidence type="ECO:0000313" key="8">
    <source>
        <dbReference type="Proteomes" id="UP001652621"/>
    </source>
</evidence>
<dbReference type="Pfam" id="PF08916">
    <property type="entry name" value="Phe_ZIP"/>
    <property type="match status" value="1"/>
</dbReference>
<keyword evidence="2" id="KW-0597">Phosphoprotein</keyword>
<name>A0ABM3V087_MUSDO</name>
<dbReference type="RefSeq" id="XP_058979203.1">
    <property type="nucleotide sequence ID" value="XM_059123220.1"/>
</dbReference>
<dbReference type="RefSeq" id="XP_058979195.1">
    <property type="nucleotide sequence ID" value="XM_059123212.1"/>
</dbReference>
<evidence type="ECO:0000313" key="15">
    <source>
        <dbReference type="RefSeq" id="XP_058979200.1"/>
    </source>
</evidence>
<dbReference type="RefSeq" id="XP_058979194.1">
    <property type="nucleotide sequence ID" value="XM_059123211.1"/>
</dbReference>
<dbReference type="Gene3D" id="6.10.140.110">
    <property type="match status" value="1"/>
</dbReference>
<dbReference type="InterPro" id="IPR036290">
    <property type="entry name" value="Phe_ZIP_sf"/>
</dbReference>
<evidence type="ECO:0000259" key="7">
    <source>
        <dbReference type="PROSITE" id="PS50003"/>
    </source>
</evidence>
<dbReference type="RefSeq" id="XP_058979204.1">
    <property type="nucleotide sequence ID" value="XM_059123221.1"/>
</dbReference>
<evidence type="ECO:0000313" key="11">
    <source>
        <dbReference type="RefSeq" id="XP_058979196.1"/>
    </source>
</evidence>
<dbReference type="PROSITE" id="PS50003">
    <property type="entry name" value="PH_DOMAIN"/>
    <property type="match status" value="1"/>
</dbReference>
<keyword evidence="8" id="KW-1185">Reference proteome</keyword>
<dbReference type="SMART" id="SM00252">
    <property type="entry name" value="SH2"/>
    <property type="match status" value="1"/>
</dbReference>
<evidence type="ECO:0000256" key="4">
    <source>
        <dbReference type="PROSITE-ProRule" id="PRU00191"/>
    </source>
</evidence>
<dbReference type="SUPFAM" id="SSF55550">
    <property type="entry name" value="SH2 domain"/>
    <property type="match status" value="1"/>
</dbReference>
<dbReference type="InterPro" id="IPR015012">
    <property type="entry name" value="Phe_ZIP"/>
</dbReference>
<dbReference type="Gene3D" id="2.30.29.30">
    <property type="entry name" value="Pleckstrin-homology domain (PH domain)/Phosphotyrosine-binding domain (PTB)"/>
    <property type="match status" value="1"/>
</dbReference>
<organism evidence="8 11">
    <name type="scientific">Musca domestica</name>
    <name type="common">House fly</name>
    <dbReference type="NCBI Taxonomy" id="7370"/>
    <lineage>
        <taxon>Eukaryota</taxon>
        <taxon>Metazoa</taxon>
        <taxon>Ecdysozoa</taxon>
        <taxon>Arthropoda</taxon>
        <taxon>Hexapoda</taxon>
        <taxon>Insecta</taxon>
        <taxon>Pterygota</taxon>
        <taxon>Neoptera</taxon>
        <taxon>Endopterygota</taxon>
        <taxon>Diptera</taxon>
        <taxon>Brachycera</taxon>
        <taxon>Muscomorpha</taxon>
        <taxon>Muscoidea</taxon>
        <taxon>Muscidae</taxon>
        <taxon>Musca</taxon>
    </lineage>
</organism>
<dbReference type="RefSeq" id="XP_058979201.1">
    <property type="nucleotide sequence ID" value="XM_059123218.1"/>
</dbReference>
<evidence type="ECO:0000256" key="1">
    <source>
        <dbReference type="ARBA" id="ARBA00010220"/>
    </source>
</evidence>
<dbReference type="InterPro" id="IPR011993">
    <property type="entry name" value="PH-like_dom_sf"/>
</dbReference>
<feature type="compositionally biased region" description="Low complexity" evidence="5">
    <location>
        <begin position="595"/>
        <end position="611"/>
    </location>
</feature>
<dbReference type="SUPFAM" id="SSF50729">
    <property type="entry name" value="PH domain-like"/>
    <property type="match status" value="1"/>
</dbReference>
<feature type="compositionally biased region" description="Gly residues" evidence="5">
    <location>
        <begin position="857"/>
        <end position="886"/>
    </location>
</feature>
<dbReference type="PANTHER" id="PTHR10872:SF2">
    <property type="entry name" value="LNK, ISOFORM D"/>
    <property type="match status" value="1"/>
</dbReference>
<evidence type="ECO:0000313" key="16">
    <source>
        <dbReference type="RefSeq" id="XP_058979201.1"/>
    </source>
</evidence>
<dbReference type="InterPro" id="IPR036860">
    <property type="entry name" value="SH2_dom_sf"/>
</dbReference>
<dbReference type="RefSeq" id="XP_058979200.1">
    <property type="nucleotide sequence ID" value="XM_059123217.1"/>
</dbReference>
<feature type="compositionally biased region" description="Low complexity" evidence="5">
    <location>
        <begin position="672"/>
        <end position="692"/>
    </location>
</feature>
<dbReference type="RefSeq" id="XP_058979197.1">
    <property type="nucleotide sequence ID" value="XM_059123214.1"/>
</dbReference>
<sequence length="929" mass="99579">MGGNSTAAFSIGGYMGGSAGSTGSAGGAVGGGTSDLVPSSSMLGSGGGGSSSTPGIPYACGISWDEFSERHARVAAADFAKACICFINGGLAPDEARNLTYRNFGQKFLESFAEHYEKEFLRRRSNLKVGNGVLEEPEYTEEQPKIFPKTFFRRLSFKGLRKGKNFLFLQTLSLFHKSSDEEETSKHNKKFAKILVECKKEGIVNNLTPESLDQPTGTQKWEKCRLRLVKAVGGFMLEFYIPPKAAKPRCGVFCFLISEARETTALEMPDRENTFVLKADNNMEYVIEAQNAEEMRDWLDTIRLCMRTPPTQQPTTDTEVMAAAMQASPIIINPQTAVGGGTTTGGLLNAVQNPQYHQQNPMGSNGNVAPSSSLSENALSSLAATTGVGGGGIGDSITDIACNPAAHNIQHDIQHRRGEQRLSSSSNIEPCDGFQDPDADVNVADISNEMRQFPWFHGTLPRSDAARMVLQNEAQGHGFFLVRQSETRKGEFVLTFNFNGRAKHLRMTLSDKGQCRVQHLWFPTIQEMLEHFRHNPIPLESGGTSDVTLTEYIHNQGVPYMNAPTPMGMDVNGGIATAPMAESGNVSVPTTLPPTQTQQSTTQQQQVTQQQQQQSQQQQQQQTQQQDPSPRHSQDVISMNCSVRLKTNEMDLALLLAAGVATRHYQHHNHPQQQQQQQLQQHHQQQQQLQTQHQQQITQQTTTTTTTATSMAAATATTVKTTTIITSSSATTTTSLTCSGNVTATTANTSSSSSTLPPSSSSSIIPVAANSANTTTAVTTQNLTQLHQFNVSDALQFEQNSALMGAGAIVSLPPENIRDSASPTQFGGMSNAAVAAAADLNQYLRASSVSLQSQATTGGGSGSGSAGIGTGSSGSGGSMGSSSGGGVMLLTQQRQYQQHISSSYNVDAAASSATQGTTPRAVDNQYSFV</sequence>
<feature type="domain" description="SH2" evidence="6">
    <location>
        <begin position="455"/>
        <end position="553"/>
    </location>
</feature>
<evidence type="ECO:0000313" key="19">
    <source>
        <dbReference type="RefSeq" id="XP_058979204.1"/>
    </source>
</evidence>
<keyword evidence="3 4" id="KW-0727">SH2 domain</keyword>
<evidence type="ECO:0000256" key="5">
    <source>
        <dbReference type="SAM" id="MobiDB-lite"/>
    </source>
</evidence>
<dbReference type="CDD" id="cd10346">
    <property type="entry name" value="SH2_SH2B_family"/>
    <property type="match status" value="1"/>
</dbReference>
<dbReference type="InterPro" id="IPR000980">
    <property type="entry name" value="SH2"/>
</dbReference>
<gene>
    <name evidence="9 10 11 12 13 14 15 16 17 18 19" type="primary">LOC101895531</name>
</gene>
<evidence type="ECO:0000313" key="14">
    <source>
        <dbReference type="RefSeq" id="XP_058979199.1"/>
    </source>
</evidence>
<evidence type="ECO:0000313" key="13">
    <source>
        <dbReference type="RefSeq" id="XP_058979198.1"/>
    </source>
</evidence>
<dbReference type="CDD" id="cd01231">
    <property type="entry name" value="PH_SH2B_family"/>
    <property type="match status" value="1"/>
</dbReference>
<protein>
    <submittedName>
        <fullName evidence="9 10">SH2B adapter protein 2 isoform X1</fullName>
    </submittedName>
</protein>
<feature type="domain" description="PH" evidence="7">
    <location>
        <begin position="272"/>
        <end position="307"/>
    </location>
</feature>
<dbReference type="RefSeq" id="XP_058979202.1">
    <property type="nucleotide sequence ID" value="XM_059123219.1"/>
</dbReference>
<proteinExistence type="inferred from homology"/>
<evidence type="ECO:0000313" key="9">
    <source>
        <dbReference type="RefSeq" id="XP_058979194.1"/>
    </source>
</evidence>
<reference evidence="9 10" key="1">
    <citation type="submission" date="2025-05" db="UniProtKB">
        <authorList>
            <consortium name="RefSeq"/>
        </authorList>
    </citation>
    <scope>IDENTIFICATION</scope>
    <source>
        <strain evidence="9 10">Aabys</strain>
        <tissue evidence="9 10">Whole body</tissue>
    </source>
</reference>
<comment type="similarity">
    <text evidence="1">Belongs to the SH2B adapter family.</text>
</comment>
<feature type="compositionally biased region" description="Polar residues" evidence="5">
    <location>
        <begin position="584"/>
        <end position="594"/>
    </location>
</feature>
<dbReference type="Pfam" id="PF00169">
    <property type="entry name" value="PH"/>
    <property type="match status" value="1"/>
</dbReference>
<dbReference type="SMART" id="SM00233">
    <property type="entry name" value="PH"/>
    <property type="match status" value="1"/>
</dbReference>
<dbReference type="Proteomes" id="UP001652621">
    <property type="component" value="Unplaced"/>
</dbReference>
<evidence type="ECO:0000313" key="12">
    <source>
        <dbReference type="RefSeq" id="XP_058979197.1"/>
    </source>
</evidence>